<dbReference type="AlphaFoldDB" id="A0A4R4TQT2"/>
<accession>A0A4R4TQT2</accession>
<dbReference type="RefSeq" id="WP_132817533.1">
    <property type="nucleotide sequence ID" value="NZ_SMKI01000076.1"/>
</dbReference>
<dbReference type="Pfam" id="PF04892">
    <property type="entry name" value="VanZ"/>
    <property type="match status" value="1"/>
</dbReference>
<feature type="region of interest" description="Disordered" evidence="1">
    <location>
        <begin position="137"/>
        <end position="161"/>
    </location>
</feature>
<feature type="compositionally biased region" description="Low complexity" evidence="1">
    <location>
        <begin position="150"/>
        <end position="161"/>
    </location>
</feature>
<reference evidence="3 4" key="1">
    <citation type="submission" date="2019-03" db="EMBL/GenBank/DDBJ databases">
        <title>Draft genome sequences of novel Actinobacteria.</title>
        <authorList>
            <person name="Sahin N."/>
            <person name="Ay H."/>
            <person name="Saygin H."/>
        </authorList>
    </citation>
    <scope>NUCLEOTIDE SEQUENCE [LARGE SCALE GENOMIC DNA]</scope>
    <source>
        <strain evidence="3 4">DSM 41900</strain>
    </source>
</reference>
<evidence type="ECO:0000313" key="4">
    <source>
        <dbReference type="Proteomes" id="UP000295345"/>
    </source>
</evidence>
<evidence type="ECO:0000313" key="3">
    <source>
        <dbReference type="EMBL" id="TDC76469.1"/>
    </source>
</evidence>
<evidence type="ECO:0000259" key="2">
    <source>
        <dbReference type="Pfam" id="PF04892"/>
    </source>
</evidence>
<gene>
    <name evidence="3" type="ORF">E1283_09700</name>
</gene>
<dbReference type="EMBL" id="SMKI01000076">
    <property type="protein sequence ID" value="TDC76469.1"/>
    <property type="molecule type" value="Genomic_DNA"/>
</dbReference>
<dbReference type="InterPro" id="IPR006976">
    <property type="entry name" value="VanZ-like"/>
</dbReference>
<feature type="domain" description="VanZ-like" evidence="2">
    <location>
        <begin position="9"/>
        <end position="124"/>
    </location>
</feature>
<keyword evidence="4" id="KW-1185">Reference proteome</keyword>
<evidence type="ECO:0000256" key="1">
    <source>
        <dbReference type="SAM" id="MobiDB-lite"/>
    </source>
</evidence>
<sequence>MTALVLLTLYLALTAYLSLRPLAVLWVSPTNVEPLTTIRALLRSGPEEAVPAISAGMLRLAPLGLLLPLLGHRLGGTRLASLCRTVFAGAMIALAIEIGQSLVPSRTPDVDTVILNALGIALAHQLGYGPLRRRLLRGPAAPAPGPRPAPRAARPGDAWAPRRARVEHELVVSSRA</sequence>
<name>A0A4R4TQT2_9ACTN</name>
<organism evidence="3 4">
    <name type="scientific">Streptomyces hainanensis</name>
    <dbReference type="NCBI Taxonomy" id="402648"/>
    <lineage>
        <taxon>Bacteria</taxon>
        <taxon>Bacillati</taxon>
        <taxon>Actinomycetota</taxon>
        <taxon>Actinomycetes</taxon>
        <taxon>Kitasatosporales</taxon>
        <taxon>Streptomycetaceae</taxon>
        <taxon>Streptomyces</taxon>
    </lineage>
</organism>
<dbReference type="OrthoDB" id="4335551at2"/>
<proteinExistence type="predicted"/>
<dbReference type="Proteomes" id="UP000295345">
    <property type="component" value="Unassembled WGS sequence"/>
</dbReference>
<protein>
    <submittedName>
        <fullName evidence="3">VanZ family protein</fullName>
    </submittedName>
</protein>
<comment type="caution">
    <text evidence="3">The sequence shown here is derived from an EMBL/GenBank/DDBJ whole genome shotgun (WGS) entry which is preliminary data.</text>
</comment>